<feature type="transmembrane region" description="Helical" evidence="1">
    <location>
        <begin position="16"/>
        <end position="39"/>
    </location>
</feature>
<dbReference type="STRING" id="2711.A0A067EEM3"/>
<dbReference type="Proteomes" id="UP000027120">
    <property type="component" value="Unassembled WGS sequence"/>
</dbReference>
<sequence>HYNSQWKVKFGKYMKYYVFGSWQFLTLIATIMLLLLVTLQGFCSVYTCRKFDTDFV</sequence>
<keyword evidence="1" id="KW-0472">Membrane</keyword>
<name>A0A067EEM3_CITSI</name>
<keyword evidence="1" id="KW-0812">Transmembrane</keyword>
<accession>A0A067EEM3</accession>
<evidence type="ECO:0000313" key="3">
    <source>
        <dbReference type="Proteomes" id="UP000027120"/>
    </source>
</evidence>
<protein>
    <submittedName>
        <fullName evidence="2">Uncharacterized protein</fullName>
    </submittedName>
</protein>
<proteinExistence type="predicted"/>
<feature type="non-terminal residue" evidence="2">
    <location>
        <position position="1"/>
    </location>
</feature>
<evidence type="ECO:0000256" key="1">
    <source>
        <dbReference type="SAM" id="Phobius"/>
    </source>
</evidence>
<reference evidence="2 3" key="1">
    <citation type="submission" date="2014-04" db="EMBL/GenBank/DDBJ databases">
        <authorList>
            <consortium name="International Citrus Genome Consortium"/>
            <person name="Gmitter F."/>
            <person name="Chen C."/>
            <person name="Farmerie W."/>
            <person name="Harkins T."/>
            <person name="Desany B."/>
            <person name="Mohiuddin M."/>
            <person name="Kodira C."/>
            <person name="Borodovsky M."/>
            <person name="Lomsadze A."/>
            <person name="Burns P."/>
            <person name="Jenkins J."/>
            <person name="Prochnik S."/>
            <person name="Shu S."/>
            <person name="Chapman J."/>
            <person name="Pitluck S."/>
            <person name="Schmutz J."/>
            <person name="Rokhsar D."/>
        </authorList>
    </citation>
    <scope>NUCLEOTIDE SEQUENCE</scope>
</reference>
<keyword evidence="1" id="KW-1133">Transmembrane helix</keyword>
<evidence type="ECO:0000313" key="2">
    <source>
        <dbReference type="EMBL" id="KDO52340.1"/>
    </source>
</evidence>
<organism evidence="2 3">
    <name type="scientific">Citrus sinensis</name>
    <name type="common">Sweet orange</name>
    <name type="synonym">Citrus aurantium var. sinensis</name>
    <dbReference type="NCBI Taxonomy" id="2711"/>
    <lineage>
        <taxon>Eukaryota</taxon>
        <taxon>Viridiplantae</taxon>
        <taxon>Streptophyta</taxon>
        <taxon>Embryophyta</taxon>
        <taxon>Tracheophyta</taxon>
        <taxon>Spermatophyta</taxon>
        <taxon>Magnoliopsida</taxon>
        <taxon>eudicotyledons</taxon>
        <taxon>Gunneridae</taxon>
        <taxon>Pentapetalae</taxon>
        <taxon>rosids</taxon>
        <taxon>malvids</taxon>
        <taxon>Sapindales</taxon>
        <taxon>Rutaceae</taxon>
        <taxon>Aurantioideae</taxon>
        <taxon>Citrus</taxon>
    </lineage>
</organism>
<keyword evidence="3" id="KW-1185">Reference proteome</keyword>
<gene>
    <name evidence="2" type="ORF">CISIN_1g0411281mg</name>
</gene>
<dbReference type="EMBL" id="KK785036">
    <property type="protein sequence ID" value="KDO52340.1"/>
    <property type="molecule type" value="Genomic_DNA"/>
</dbReference>
<dbReference type="AlphaFoldDB" id="A0A067EEM3"/>